<feature type="domain" description="Ice-binding protein C-terminal" evidence="2">
    <location>
        <begin position="216"/>
        <end position="239"/>
    </location>
</feature>
<dbReference type="Proteomes" id="UP000288096">
    <property type="component" value="Unassembled WGS sequence"/>
</dbReference>
<accession>A0A401FQM8</accession>
<protein>
    <recommendedName>
        <fullName evidence="6">PEP-CTERM protein-sorting domain-containing protein</fullName>
    </recommendedName>
</protein>
<dbReference type="Pfam" id="PF07589">
    <property type="entry name" value="PEP-CTERM"/>
    <property type="match status" value="1"/>
</dbReference>
<keyword evidence="5" id="KW-1185">Reference proteome</keyword>
<dbReference type="OrthoDB" id="1204817at2"/>
<evidence type="ECO:0000313" key="4">
    <source>
        <dbReference type="EMBL" id="GBC59232.1"/>
    </source>
</evidence>
<evidence type="ECO:0008006" key="6">
    <source>
        <dbReference type="Google" id="ProtNLM"/>
    </source>
</evidence>
<name>A0A401FQM8_9BACT</name>
<dbReference type="AlphaFoldDB" id="A0A401FQM8"/>
<gene>
    <name evidence="4" type="ORF">DENIS_0168</name>
</gene>
<keyword evidence="1" id="KW-0732">Signal</keyword>
<dbReference type="InterPro" id="IPR025193">
    <property type="entry name" value="DUF4114"/>
</dbReference>
<reference evidence="5" key="2">
    <citation type="submission" date="2019-01" db="EMBL/GenBank/DDBJ databases">
        <title>Genome sequence of Desulfonema ishimotonii strain Tokyo 01.</title>
        <authorList>
            <person name="Fukui M."/>
        </authorList>
    </citation>
    <scope>NUCLEOTIDE SEQUENCE [LARGE SCALE GENOMIC DNA]</scope>
    <source>
        <strain evidence="5">Tokyo 01</strain>
    </source>
</reference>
<evidence type="ECO:0000313" key="5">
    <source>
        <dbReference type="Proteomes" id="UP000288096"/>
    </source>
</evidence>
<evidence type="ECO:0000256" key="1">
    <source>
        <dbReference type="SAM" id="SignalP"/>
    </source>
</evidence>
<dbReference type="RefSeq" id="WP_124326760.1">
    <property type="nucleotide sequence ID" value="NZ_BEXT01000001.1"/>
</dbReference>
<comment type="caution">
    <text evidence="4">The sequence shown here is derived from an EMBL/GenBank/DDBJ whole genome shotgun (WGS) entry which is preliminary data.</text>
</comment>
<dbReference type="InterPro" id="IPR013424">
    <property type="entry name" value="Ice-binding_C"/>
</dbReference>
<feature type="signal peptide" evidence="1">
    <location>
        <begin position="1"/>
        <end position="24"/>
    </location>
</feature>
<feature type="domain" description="DUF4114" evidence="3">
    <location>
        <begin position="139"/>
        <end position="209"/>
    </location>
</feature>
<evidence type="ECO:0000259" key="3">
    <source>
        <dbReference type="Pfam" id="PF13448"/>
    </source>
</evidence>
<dbReference type="Pfam" id="PF13448">
    <property type="entry name" value="DUF4114"/>
    <property type="match status" value="1"/>
</dbReference>
<organism evidence="4 5">
    <name type="scientific">Desulfonema ishimotonii</name>
    <dbReference type="NCBI Taxonomy" id="45657"/>
    <lineage>
        <taxon>Bacteria</taxon>
        <taxon>Pseudomonadati</taxon>
        <taxon>Thermodesulfobacteriota</taxon>
        <taxon>Desulfobacteria</taxon>
        <taxon>Desulfobacterales</taxon>
        <taxon>Desulfococcaceae</taxon>
        <taxon>Desulfonema</taxon>
    </lineage>
</organism>
<evidence type="ECO:0000259" key="2">
    <source>
        <dbReference type="Pfam" id="PF07589"/>
    </source>
</evidence>
<dbReference type="NCBIfam" id="TIGR02595">
    <property type="entry name" value="PEP_CTERM"/>
    <property type="match status" value="1"/>
</dbReference>
<dbReference type="EMBL" id="BEXT01000001">
    <property type="protein sequence ID" value="GBC59232.1"/>
    <property type="molecule type" value="Genomic_DNA"/>
</dbReference>
<reference evidence="5" key="1">
    <citation type="submission" date="2017-11" db="EMBL/GenBank/DDBJ databases">
        <authorList>
            <person name="Watanabe M."/>
            <person name="Kojima H."/>
        </authorList>
    </citation>
    <scope>NUCLEOTIDE SEQUENCE [LARGE SCALE GENOMIC DNA]</scope>
    <source>
        <strain evidence="5">Tokyo 01</strain>
    </source>
</reference>
<feature type="chain" id="PRO_5018974805" description="PEP-CTERM protein-sorting domain-containing protein" evidence="1">
    <location>
        <begin position="25"/>
        <end position="242"/>
    </location>
</feature>
<sequence>MKDLAKILALTIACVFFVSGSAMAITLYDVLDYDEVNNVNHPEYAETSKYTDTGAEAASLTDTDASQDDSTAFLFLEAAGFAVDNTFGIYGYTETSGVVTVTNTLEVFAGSDSPLISTTLEFNNGTVTNNATGTTASIGNTFGFYITTPENNGYTYYSHTSLNTADNYDHALIFDTRDNTVGSLLGADIVVAFEDLYGGGDKDYNDMVVGFSDVKPTPEPATMALLGLGLVGLAALKRRKSA</sequence>
<proteinExistence type="predicted"/>